<gene>
    <name evidence="1" type="ORF">MRB53_033118</name>
</gene>
<name>A0ACC2KTZ7_PERAE</name>
<evidence type="ECO:0000313" key="1">
    <source>
        <dbReference type="EMBL" id="KAJ8624588.1"/>
    </source>
</evidence>
<sequence length="106" mass="12098">MIFTKAIWGPCLKGLKHVHGSVIARETGSRAKQKLQASISPEKIVQILTTSLLSVILRQLETTTPRPASPEFEKNRRRSPFPNFWLQSFGTEHKRKKTRPSWVSCN</sequence>
<dbReference type="Proteomes" id="UP001234297">
    <property type="component" value="Chromosome 11"/>
</dbReference>
<proteinExistence type="predicted"/>
<evidence type="ECO:0000313" key="2">
    <source>
        <dbReference type="Proteomes" id="UP001234297"/>
    </source>
</evidence>
<organism evidence="1 2">
    <name type="scientific">Persea americana</name>
    <name type="common">Avocado</name>
    <dbReference type="NCBI Taxonomy" id="3435"/>
    <lineage>
        <taxon>Eukaryota</taxon>
        <taxon>Viridiplantae</taxon>
        <taxon>Streptophyta</taxon>
        <taxon>Embryophyta</taxon>
        <taxon>Tracheophyta</taxon>
        <taxon>Spermatophyta</taxon>
        <taxon>Magnoliopsida</taxon>
        <taxon>Magnoliidae</taxon>
        <taxon>Laurales</taxon>
        <taxon>Lauraceae</taxon>
        <taxon>Persea</taxon>
    </lineage>
</organism>
<keyword evidence="2" id="KW-1185">Reference proteome</keyword>
<dbReference type="EMBL" id="CM056819">
    <property type="protein sequence ID" value="KAJ8624588.1"/>
    <property type="molecule type" value="Genomic_DNA"/>
</dbReference>
<accession>A0ACC2KTZ7</accession>
<protein>
    <submittedName>
        <fullName evidence="1">Uncharacterized protein</fullName>
    </submittedName>
</protein>
<comment type="caution">
    <text evidence="1">The sequence shown here is derived from an EMBL/GenBank/DDBJ whole genome shotgun (WGS) entry which is preliminary data.</text>
</comment>
<reference evidence="1 2" key="1">
    <citation type="journal article" date="2022" name="Hortic Res">
        <title>A haplotype resolved chromosomal level avocado genome allows analysis of novel avocado genes.</title>
        <authorList>
            <person name="Nath O."/>
            <person name="Fletcher S.J."/>
            <person name="Hayward A."/>
            <person name="Shaw L.M."/>
            <person name="Masouleh A.K."/>
            <person name="Furtado A."/>
            <person name="Henry R.J."/>
            <person name="Mitter N."/>
        </authorList>
    </citation>
    <scope>NUCLEOTIDE SEQUENCE [LARGE SCALE GENOMIC DNA]</scope>
    <source>
        <strain evidence="2">cv. Hass</strain>
    </source>
</reference>